<dbReference type="Gene3D" id="3.90.1310.10">
    <property type="entry name" value="Penicillin-binding protein 2a (Domain 2)"/>
    <property type="match status" value="1"/>
</dbReference>
<dbReference type="SUPFAM" id="SSF56601">
    <property type="entry name" value="beta-lactamase/transpeptidase-like"/>
    <property type="match status" value="1"/>
</dbReference>
<dbReference type="EMBL" id="BAAAKV010000018">
    <property type="protein sequence ID" value="GAA1166708.1"/>
    <property type="molecule type" value="Genomic_DNA"/>
</dbReference>
<reference evidence="3 4" key="1">
    <citation type="journal article" date="2019" name="Int. J. Syst. Evol. Microbiol.">
        <title>The Global Catalogue of Microorganisms (GCM) 10K type strain sequencing project: providing services to taxonomists for standard genome sequencing and annotation.</title>
        <authorList>
            <consortium name="The Broad Institute Genomics Platform"/>
            <consortium name="The Broad Institute Genome Sequencing Center for Infectious Disease"/>
            <person name="Wu L."/>
            <person name="Ma J."/>
        </authorList>
    </citation>
    <scope>NUCLEOTIDE SEQUENCE [LARGE SCALE GENOMIC DNA]</scope>
    <source>
        <strain evidence="3 4">JCM 12696</strain>
    </source>
</reference>
<evidence type="ECO:0000259" key="1">
    <source>
        <dbReference type="Pfam" id="PF00905"/>
    </source>
</evidence>
<dbReference type="InterPro" id="IPR001460">
    <property type="entry name" value="PCN-bd_Tpept"/>
</dbReference>
<dbReference type="InterPro" id="IPR054120">
    <property type="entry name" value="PBPA_dimer"/>
</dbReference>
<evidence type="ECO:0000259" key="2">
    <source>
        <dbReference type="Pfam" id="PF21922"/>
    </source>
</evidence>
<dbReference type="InterPro" id="IPR012338">
    <property type="entry name" value="Beta-lactam/transpept-like"/>
</dbReference>
<dbReference type="PANTHER" id="PTHR30627">
    <property type="entry name" value="PEPTIDOGLYCAN D,D-TRANSPEPTIDASE"/>
    <property type="match status" value="1"/>
</dbReference>
<accession>A0ABN1UTM2</accession>
<feature type="domain" description="Penicillin-binding protein transpeptidase" evidence="1">
    <location>
        <begin position="168"/>
        <end position="499"/>
    </location>
</feature>
<dbReference type="Gene3D" id="3.40.710.10">
    <property type="entry name" value="DD-peptidase/beta-lactamase superfamily"/>
    <property type="match status" value="1"/>
</dbReference>
<dbReference type="Proteomes" id="UP001501371">
    <property type="component" value="Unassembled WGS sequence"/>
</dbReference>
<evidence type="ECO:0000313" key="3">
    <source>
        <dbReference type="EMBL" id="GAA1166708.1"/>
    </source>
</evidence>
<proteinExistence type="predicted"/>
<dbReference type="PANTHER" id="PTHR30627:SF24">
    <property type="entry name" value="PENICILLIN-BINDING PROTEIN 4B"/>
    <property type="match status" value="1"/>
</dbReference>
<keyword evidence="4" id="KW-1185">Reference proteome</keyword>
<organism evidence="3 4">
    <name type="scientific">Streptomyces hebeiensis</name>
    <dbReference type="NCBI Taxonomy" id="229486"/>
    <lineage>
        <taxon>Bacteria</taxon>
        <taxon>Bacillati</taxon>
        <taxon>Actinomycetota</taxon>
        <taxon>Actinomycetes</taxon>
        <taxon>Kitasatosporales</taxon>
        <taxon>Streptomycetaceae</taxon>
        <taxon>Streptomyces</taxon>
    </lineage>
</organism>
<dbReference type="InterPro" id="IPR050515">
    <property type="entry name" value="Beta-lactam/transpept"/>
</dbReference>
<dbReference type="Pfam" id="PF00905">
    <property type="entry name" value="Transpeptidase"/>
    <property type="match status" value="1"/>
</dbReference>
<comment type="caution">
    <text evidence="3">The sequence shown here is derived from an EMBL/GenBank/DDBJ whole genome shotgun (WGS) entry which is preliminary data.</text>
</comment>
<gene>
    <name evidence="3" type="ORF">GCM10009654_24530</name>
</gene>
<protein>
    <submittedName>
        <fullName evidence="3">Penicillin-binding protein 2</fullName>
    </submittedName>
</protein>
<feature type="domain" description="Penicillin binding protein A dimerisation" evidence="2">
    <location>
        <begin position="62"/>
        <end position="145"/>
    </location>
</feature>
<evidence type="ECO:0000313" key="4">
    <source>
        <dbReference type="Proteomes" id="UP001501371"/>
    </source>
</evidence>
<name>A0ABN1UTM2_9ACTN</name>
<sequence length="504" mass="54296">MARAHEKWGAMNKPLRHIAVFCGVLVLALLIRSNWLQFVKGEELATHKNNYRVRIEQFAQPRGDIIVDGRPVTGSSKDEKADLKYKRTFKDGPMYAPVTGYASQAQGMSLLENTYDDILSGRDDRLAFNRAMDILTGEDPRGGDVITTIDPAAQKAAYKSLTDLKARGAVVALDPKTGKVLALVSTPSYDPSVFAGMSFKEGDKFQAMNKDKSKPLANRALRETYPPGSTFKILTAAAALENGVVTDVDAKTDAVSPYPLPLSTNKIGSEAGDAVCGKASMKTAMQHSCNNVFLDAASKVGEEKMRETAEKFGFNTDVYDEDFGDMLATKSLYPAELDKPGTALTGMGQGSLTSTPMQMAMVTAALANDGKLMQPYIVDELRGPDLSTLEKNEPKLKSQAVSEETARKVQEMMEFTAAEGSAKRALIDGITVGGKTGTAQRGVNVRDEVPYGWFVSYGKKADGQSVAVSVFIDPTDMDISRSDISGGKLGAPIAKKVMEAVLKP</sequence>
<dbReference type="Pfam" id="PF21922">
    <property type="entry name" value="PBP_dimer_2"/>
    <property type="match status" value="1"/>
</dbReference>